<evidence type="ECO:0000256" key="7">
    <source>
        <dbReference type="RuleBase" id="RU363032"/>
    </source>
</evidence>
<feature type="domain" description="ABC transmembrane type-1" evidence="8">
    <location>
        <begin position="71"/>
        <end position="277"/>
    </location>
</feature>
<dbReference type="RefSeq" id="WP_277536194.1">
    <property type="nucleotide sequence ID" value="NZ_JAPDIA010000008.1"/>
</dbReference>
<comment type="similarity">
    <text evidence="7">Belongs to the binding-protein-dependent transport system permease family.</text>
</comment>
<protein>
    <submittedName>
        <fullName evidence="9">Carbohydrate ABC transporter permease</fullName>
    </submittedName>
</protein>
<feature type="transmembrane region" description="Helical" evidence="7">
    <location>
        <begin position="113"/>
        <end position="131"/>
    </location>
</feature>
<evidence type="ECO:0000313" key="10">
    <source>
        <dbReference type="Proteomes" id="UP001153404"/>
    </source>
</evidence>
<name>A0A9X4QVR1_9BACL</name>
<dbReference type="PANTHER" id="PTHR43744">
    <property type="entry name" value="ABC TRANSPORTER PERMEASE PROTEIN MG189-RELATED-RELATED"/>
    <property type="match status" value="1"/>
</dbReference>
<feature type="transmembrane region" description="Helical" evidence="7">
    <location>
        <begin position="260"/>
        <end position="277"/>
    </location>
</feature>
<feature type="transmembrane region" description="Helical" evidence="7">
    <location>
        <begin position="143"/>
        <end position="164"/>
    </location>
</feature>
<evidence type="ECO:0000256" key="6">
    <source>
        <dbReference type="ARBA" id="ARBA00023136"/>
    </source>
</evidence>
<keyword evidence="4 7" id="KW-0812">Transmembrane</keyword>
<evidence type="ECO:0000259" key="8">
    <source>
        <dbReference type="PROSITE" id="PS50928"/>
    </source>
</evidence>
<gene>
    <name evidence="9" type="ORF">OMP40_27970</name>
</gene>
<dbReference type="GO" id="GO:0055085">
    <property type="term" value="P:transmembrane transport"/>
    <property type="evidence" value="ECO:0007669"/>
    <property type="project" value="InterPro"/>
</dbReference>
<keyword evidence="5 7" id="KW-1133">Transmembrane helix</keyword>
<comment type="caution">
    <text evidence="9">The sequence shown here is derived from an EMBL/GenBank/DDBJ whole genome shotgun (WGS) entry which is preliminary data.</text>
</comment>
<comment type="subcellular location">
    <subcellularLocation>
        <location evidence="1 7">Cell membrane</location>
        <topology evidence="1 7">Multi-pass membrane protein</topology>
    </subcellularLocation>
</comment>
<evidence type="ECO:0000256" key="1">
    <source>
        <dbReference type="ARBA" id="ARBA00004651"/>
    </source>
</evidence>
<dbReference type="InterPro" id="IPR000515">
    <property type="entry name" value="MetI-like"/>
</dbReference>
<accession>A0A9X4QVR1</accession>
<reference evidence="9" key="1">
    <citation type="submission" date="2022-10" db="EMBL/GenBank/DDBJ databases">
        <title>Comparative genomic analysis of Cohnella hashimotonis sp. nov., isolated from the International Space Station.</title>
        <authorList>
            <person name="Simpson A."/>
            <person name="Venkateswaran K."/>
        </authorList>
    </citation>
    <scope>NUCLEOTIDE SEQUENCE</scope>
    <source>
        <strain evidence="9">DSM 28161</strain>
    </source>
</reference>
<dbReference type="SUPFAM" id="SSF161098">
    <property type="entry name" value="MetI-like"/>
    <property type="match status" value="1"/>
</dbReference>
<dbReference type="PROSITE" id="PS51257">
    <property type="entry name" value="PROKAR_LIPOPROTEIN"/>
    <property type="match status" value="1"/>
</dbReference>
<evidence type="ECO:0000256" key="4">
    <source>
        <dbReference type="ARBA" id="ARBA00022692"/>
    </source>
</evidence>
<dbReference type="AlphaFoldDB" id="A0A9X4QVR1"/>
<sequence>MIESRSLSRRLFIVANYSFMTALGLACILPFVHIWSMSVSSAGAVSAGYVTFWPIQFNIDAYRFILKEPAFIRAFSVSLERLLLGTLLGLTLTLFTAYPLSKESLAFRSRPAYVWYFIVTMLIGGGMVPTYMTIRNYGLLDSIWALVLPGAVAVFHVVLLLNFFRGLPKPLEESAFIDGAGHLTILLRIYLPLSMPAMATIALFTMVGHWNAWFDGLLYMNKTVHYPLQTYLQSLIVQPNILQITNLSAFLDVTERTVKAAQIFVGTLPILIVYPFLQRFFMKGIVLGSVKG</sequence>
<organism evidence="9 10">
    <name type="scientific">Cohnella rhizosphaerae</name>
    <dbReference type="NCBI Taxonomy" id="1457232"/>
    <lineage>
        <taxon>Bacteria</taxon>
        <taxon>Bacillati</taxon>
        <taxon>Bacillota</taxon>
        <taxon>Bacilli</taxon>
        <taxon>Bacillales</taxon>
        <taxon>Paenibacillaceae</taxon>
        <taxon>Cohnella</taxon>
    </lineage>
</organism>
<dbReference type="Pfam" id="PF00528">
    <property type="entry name" value="BPD_transp_1"/>
    <property type="match status" value="1"/>
</dbReference>
<dbReference type="CDD" id="cd06261">
    <property type="entry name" value="TM_PBP2"/>
    <property type="match status" value="1"/>
</dbReference>
<feature type="transmembrane region" description="Helical" evidence="7">
    <location>
        <begin position="82"/>
        <end position="101"/>
    </location>
</feature>
<feature type="transmembrane region" description="Helical" evidence="7">
    <location>
        <begin position="185"/>
        <end position="210"/>
    </location>
</feature>
<dbReference type="PROSITE" id="PS50928">
    <property type="entry name" value="ABC_TM1"/>
    <property type="match status" value="1"/>
</dbReference>
<dbReference type="Gene3D" id="1.10.3720.10">
    <property type="entry name" value="MetI-like"/>
    <property type="match status" value="1"/>
</dbReference>
<dbReference type="InterPro" id="IPR035906">
    <property type="entry name" value="MetI-like_sf"/>
</dbReference>
<evidence type="ECO:0000256" key="5">
    <source>
        <dbReference type="ARBA" id="ARBA00022989"/>
    </source>
</evidence>
<keyword evidence="2 7" id="KW-0813">Transport</keyword>
<proteinExistence type="inferred from homology"/>
<feature type="transmembrane region" description="Helical" evidence="7">
    <location>
        <begin position="12"/>
        <end position="35"/>
    </location>
</feature>
<keyword evidence="3" id="KW-1003">Cell membrane</keyword>
<dbReference type="EMBL" id="JAPDIA010000008">
    <property type="protein sequence ID" value="MDG0812728.1"/>
    <property type="molecule type" value="Genomic_DNA"/>
</dbReference>
<evidence type="ECO:0000313" key="9">
    <source>
        <dbReference type="EMBL" id="MDG0812728.1"/>
    </source>
</evidence>
<keyword evidence="6 7" id="KW-0472">Membrane</keyword>
<dbReference type="Proteomes" id="UP001153404">
    <property type="component" value="Unassembled WGS sequence"/>
</dbReference>
<dbReference type="PANTHER" id="PTHR43744:SF9">
    <property type="entry name" value="POLYGALACTURONAN_RHAMNOGALACTURONAN TRANSPORT SYSTEM PERMEASE PROTEIN YTCP"/>
    <property type="match status" value="1"/>
</dbReference>
<dbReference type="GO" id="GO:0005886">
    <property type="term" value="C:plasma membrane"/>
    <property type="evidence" value="ECO:0007669"/>
    <property type="project" value="UniProtKB-SubCell"/>
</dbReference>
<evidence type="ECO:0000256" key="2">
    <source>
        <dbReference type="ARBA" id="ARBA00022448"/>
    </source>
</evidence>
<evidence type="ECO:0000256" key="3">
    <source>
        <dbReference type="ARBA" id="ARBA00022475"/>
    </source>
</evidence>
<keyword evidence="10" id="KW-1185">Reference proteome</keyword>